<dbReference type="OMA" id="NAQTHES"/>
<protein>
    <recommendedName>
        <fullName evidence="3">rRNA-processing protein EFG1</fullName>
    </recommendedName>
    <alternativeName>
        <fullName evidence="4">rRNA-processing protein efg1</fullName>
    </alternativeName>
</protein>
<evidence type="ECO:0000313" key="8">
    <source>
        <dbReference type="EMBL" id="ONM02873.1"/>
    </source>
</evidence>
<organism evidence="8">
    <name type="scientific">Zea mays</name>
    <name type="common">Maize</name>
    <dbReference type="NCBI Taxonomy" id="4577"/>
    <lineage>
        <taxon>Eukaryota</taxon>
        <taxon>Viridiplantae</taxon>
        <taxon>Streptophyta</taxon>
        <taxon>Embryophyta</taxon>
        <taxon>Tracheophyta</taxon>
        <taxon>Spermatophyta</taxon>
        <taxon>Magnoliopsida</taxon>
        <taxon>Liliopsida</taxon>
        <taxon>Poales</taxon>
        <taxon>Poaceae</taxon>
        <taxon>PACMAD clade</taxon>
        <taxon>Panicoideae</taxon>
        <taxon>Andropogonodae</taxon>
        <taxon>Andropogoneae</taxon>
        <taxon>Tripsacinae</taxon>
        <taxon>Zea</taxon>
    </lineage>
</organism>
<dbReference type="AlphaFoldDB" id="A0A1D6KIQ9"/>
<accession>A0A1D6KIQ9</accession>
<keyword evidence="5" id="KW-0698">rRNA processing</keyword>
<dbReference type="InterPro" id="IPR050786">
    <property type="entry name" value="EFG1_rRNA-proc"/>
</dbReference>
<dbReference type="PANTHER" id="PTHR33911">
    <property type="entry name" value="RRNA-PROCESSING PROTEIN EFG1"/>
    <property type="match status" value="1"/>
</dbReference>
<dbReference type="STRING" id="4577.A0A1D6KIQ9"/>
<keyword evidence="6" id="KW-0175">Coiled coil</keyword>
<name>A0A1D6KIQ9_MAIZE</name>
<accession>A0A317Y1B0</accession>
<dbReference type="PaxDb" id="4577-AC234203.1_FGP009"/>
<dbReference type="InterPro" id="IPR019310">
    <property type="entry name" value="Efg1"/>
</dbReference>
<comment type="similarity">
    <text evidence="2">Belongs to the EFG1 family.</text>
</comment>
<dbReference type="PANTHER" id="PTHR33911:SF1">
    <property type="entry name" value="RRNA-PROCESSING PROTEIN EFG1"/>
    <property type="match status" value="1"/>
</dbReference>
<sequence length="179" mass="21301">MLFSYCSMFNFQDLPDEIRVAQEKKLEELKRQQELQNQLVVQRTLQFRDRKIKFFERRKIERMIRRLEKQQRSNGDGVNNNLSKLREDLEYVRFFPKNEKYVSLFTGGNSQDIVQERNKCRKQIKENLMAAAANGKDLEETASDELRQNYRLPINIVLWLITGSIISISKKEKPPQQTS</sequence>
<evidence type="ECO:0000256" key="5">
    <source>
        <dbReference type="ARBA" id="ARBA00022552"/>
    </source>
</evidence>
<gene>
    <name evidence="8" type="ORF">ZEAMMB73_Zm00001d031443</name>
</gene>
<evidence type="ECO:0000256" key="3">
    <source>
        <dbReference type="ARBA" id="ARBA00018689"/>
    </source>
</evidence>
<dbReference type="eggNOG" id="KOG4484">
    <property type="taxonomic scope" value="Eukaryota"/>
</dbReference>
<dbReference type="SMR" id="A0A1D6KIQ9"/>
<comment type="subcellular location">
    <subcellularLocation>
        <location evidence="1">Nucleus</location>
        <location evidence="1">Nucleolus</location>
    </subcellularLocation>
</comment>
<keyword evidence="7" id="KW-0539">Nucleus</keyword>
<evidence type="ECO:0000256" key="7">
    <source>
        <dbReference type="ARBA" id="ARBA00023242"/>
    </source>
</evidence>
<dbReference type="InParanoid" id="A0A1D6KIQ9"/>
<dbReference type="GO" id="GO:0006364">
    <property type="term" value="P:rRNA processing"/>
    <property type="evidence" value="ECO:0007669"/>
    <property type="project" value="UniProtKB-KW"/>
</dbReference>
<reference evidence="8" key="1">
    <citation type="submission" date="2015-12" db="EMBL/GenBank/DDBJ databases">
        <title>Update maize B73 reference genome by single molecule sequencing technologies.</title>
        <authorList>
            <consortium name="Maize Genome Sequencing Project"/>
            <person name="Ware D."/>
        </authorList>
    </citation>
    <scope>NUCLEOTIDE SEQUENCE [LARGE SCALE GENOMIC DNA]</scope>
    <source>
        <tissue evidence="8">Seedling</tissue>
    </source>
</reference>
<evidence type="ECO:0000256" key="2">
    <source>
        <dbReference type="ARBA" id="ARBA00006916"/>
    </source>
</evidence>
<dbReference type="IntAct" id="A0A1D6KIQ9">
    <property type="interactions" value="1"/>
</dbReference>
<dbReference type="EMBL" id="CM007647">
    <property type="protein sequence ID" value="ONM02873.1"/>
    <property type="molecule type" value="Genomic_DNA"/>
</dbReference>
<dbReference type="GO" id="GO:0005730">
    <property type="term" value="C:nucleolus"/>
    <property type="evidence" value="ECO:0007669"/>
    <property type="project" value="UniProtKB-SubCell"/>
</dbReference>
<proteinExistence type="inferred from homology"/>
<evidence type="ECO:0000256" key="1">
    <source>
        <dbReference type="ARBA" id="ARBA00004604"/>
    </source>
</evidence>
<evidence type="ECO:0000256" key="6">
    <source>
        <dbReference type="ARBA" id="ARBA00023054"/>
    </source>
</evidence>
<evidence type="ECO:0000256" key="4">
    <source>
        <dbReference type="ARBA" id="ARBA00019827"/>
    </source>
</evidence>
<dbReference type="ExpressionAtlas" id="A0A1D6KIQ9">
    <property type="expression patterns" value="baseline and differential"/>
</dbReference>
<dbReference type="Pfam" id="PF10153">
    <property type="entry name" value="Efg1"/>
    <property type="match status" value="1"/>
</dbReference>